<dbReference type="InParanoid" id="A0A6P7XZD3"/>
<organism evidence="1 2">
    <name type="scientific">Microcaecilia unicolor</name>
    <dbReference type="NCBI Taxonomy" id="1415580"/>
    <lineage>
        <taxon>Eukaryota</taxon>
        <taxon>Metazoa</taxon>
        <taxon>Chordata</taxon>
        <taxon>Craniata</taxon>
        <taxon>Vertebrata</taxon>
        <taxon>Euteleostomi</taxon>
        <taxon>Amphibia</taxon>
        <taxon>Gymnophiona</taxon>
        <taxon>Siphonopidae</taxon>
        <taxon>Microcaecilia</taxon>
    </lineage>
</organism>
<dbReference type="AlphaFoldDB" id="A0A6P7XZD3"/>
<sequence length="96" mass="11462">MGEVIIEPPEENDVTYDIDPQQKILLQILQKETAAKDDSLVHLYSTWSREPEEDKDHIYHESLDMLMEVQQLKLMLDFPQVDNEPEEDRDHIYHQK</sequence>
<reference evidence="2" key="1">
    <citation type="submission" date="2025-08" db="UniProtKB">
        <authorList>
            <consortium name="RefSeq"/>
        </authorList>
    </citation>
    <scope>IDENTIFICATION</scope>
</reference>
<dbReference type="Proteomes" id="UP000515156">
    <property type="component" value="Chromosome 5"/>
</dbReference>
<dbReference type="KEGG" id="muo:115471160"/>
<dbReference type="CTD" id="118471"/>
<dbReference type="GeneID" id="115471160"/>
<accession>A0A6P7XZD3</accession>
<dbReference type="RefSeq" id="XP_030060722.1">
    <property type="nucleotide sequence ID" value="XM_030204862.1"/>
</dbReference>
<proteinExistence type="predicted"/>
<dbReference type="OrthoDB" id="9938040at2759"/>
<evidence type="ECO:0000313" key="1">
    <source>
        <dbReference type="Proteomes" id="UP000515156"/>
    </source>
</evidence>
<evidence type="ECO:0000313" key="2">
    <source>
        <dbReference type="RefSeq" id="XP_030060722.1"/>
    </source>
</evidence>
<gene>
    <name evidence="2" type="primary">PRAP1</name>
</gene>
<protein>
    <submittedName>
        <fullName evidence="2">Proline-rich acidic protein 1</fullName>
    </submittedName>
</protein>
<name>A0A6P7XZD3_9AMPH</name>
<dbReference type="InterPro" id="IPR027922">
    <property type="entry name" value="PRAP"/>
</dbReference>
<keyword evidence="1" id="KW-1185">Reference proteome</keyword>
<dbReference type="Pfam" id="PF15314">
    <property type="entry name" value="PRAP"/>
    <property type="match status" value="1"/>
</dbReference>